<name>A0AAW0KHM0_QUESU</name>
<dbReference type="GO" id="GO:0035267">
    <property type="term" value="C:NuA4 histone acetyltransferase complex"/>
    <property type="evidence" value="ECO:0007669"/>
    <property type="project" value="InterPro"/>
</dbReference>
<dbReference type="PANTHER" id="PTHR14898">
    <property type="entry name" value="ENHANCER OF POLYCOMB"/>
    <property type="match status" value="1"/>
</dbReference>
<dbReference type="Proteomes" id="UP000237347">
    <property type="component" value="Unassembled WGS sequence"/>
</dbReference>
<gene>
    <name evidence="2" type="ORF">CFP56_020300</name>
</gene>
<feature type="region of interest" description="Disordered" evidence="1">
    <location>
        <begin position="45"/>
        <end position="68"/>
    </location>
</feature>
<keyword evidence="3" id="KW-1185">Reference proteome</keyword>
<evidence type="ECO:0000256" key="1">
    <source>
        <dbReference type="SAM" id="MobiDB-lite"/>
    </source>
</evidence>
<dbReference type="EMBL" id="PKMF04000314">
    <property type="protein sequence ID" value="KAK7838051.1"/>
    <property type="molecule type" value="Genomic_DNA"/>
</dbReference>
<accession>A0AAW0KHM0</accession>
<proteinExistence type="predicted"/>
<comment type="caution">
    <text evidence="2">The sequence shown here is derived from an EMBL/GenBank/DDBJ whole genome shotgun (WGS) entry which is preliminary data.</text>
</comment>
<dbReference type="GO" id="GO:0006357">
    <property type="term" value="P:regulation of transcription by RNA polymerase II"/>
    <property type="evidence" value="ECO:0007669"/>
    <property type="project" value="InterPro"/>
</dbReference>
<evidence type="ECO:0000313" key="3">
    <source>
        <dbReference type="Proteomes" id="UP000237347"/>
    </source>
</evidence>
<feature type="compositionally biased region" description="Pro residues" evidence="1">
    <location>
        <begin position="50"/>
        <end position="62"/>
    </location>
</feature>
<protein>
    <submittedName>
        <fullName evidence="2">Uncharacterized protein</fullName>
    </submittedName>
</protein>
<evidence type="ECO:0000313" key="2">
    <source>
        <dbReference type="EMBL" id="KAK7838051.1"/>
    </source>
</evidence>
<dbReference type="AlphaFoldDB" id="A0AAW0KHM0"/>
<sequence>MVMHMTPFKRRAANNISQNASLLSHPPPPLFFSATSDWQEHHGLKLQPLPHAPPFPSPPTSSPPRTTDSTTHLFKAPIFFFQWVLSNPSSSEINECGLGKIPEEMFERTMDMFEKAAYTQQLILLCFIQPPLWERYQQQVKEWELALNKNNTNIPNGCQEKAAQIEKLPMFAFCLKPQGLEVPNKGSKQRSRRKFSVSGQSNAILGDQDGFHAFGRRLNGFAFADDKFVYLGHSHSYESHEFSH</sequence>
<reference evidence="2 3" key="1">
    <citation type="journal article" date="2018" name="Sci. Data">
        <title>The draft genome sequence of cork oak.</title>
        <authorList>
            <person name="Ramos A.M."/>
            <person name="Usie A."/>
            <person name="Barbosa P."/>
            <person name="Barros P.M."/>
            <person name="Capote T."/>
            <person name="Chaves I."/>
            <person name="Simoes F."/>
            <person name="Abreu I."/>
            <person name="Carrasquinho I."/>
            <person name="Faro C."/>
            <person name="Guimaraes J.B."/>
            <person name="Mendonca D."/>
            <person name="Nobrega F."/>
            <person name="Rodrigues L."/>
            <person name="Saibo N.J.M."/>
            <person name="Varela M.C."/>
            <person name="Egas C."/>
            <person name="Matos J."/>
            <person name="Miguel C.M."/>
            <person name="Oliveira M.M."/>
            <person name="Ricardo C.P."/>
            <person name="Goncalves S."/>
        </authorList>
    </citation>
    <scope>NUCLEOTIDE SEQUENCE [LARGE SCALE GENOMIC DNA]</scope>
    <source>
        <strain evidence="3">cv. HL8</strain>
    </source>
</reference>
<organism evidence="2 3">
    <name type="scientific">Quercus suber</name>
    <name type="common">Cork oak</name>
    <dbReference type="NCBI Taxonomy" id="58331"/>
    <lineage>
        <taxon>Eukaryota</taxon>
        <taxon>Viridiplantae</taxon>
        <taxon>Streptophyta</taxon>
        <taxon>Embryophyta</taxon>
        <taxon>Tracheophyta</taxon>
        <taxon>Spermatophyta</taxon>
        <taxon>Magnoliopsida</taxon>
        <taxon>eudicotyledons</taxon>
        <taxon>Gunneridae</taxon>
        <taxon>Pentapetalae</taxon>
        <taxon>rosids</taxon>
        <taxon>fabids</taxon>
        <taxon>Fagales</taxon>
        <taxon>Fagaceae</taxon>
        <taxon>Quercus</taxon>
    </lineage>
</organism>
<dbReference type="InterPro" id="IPR024943">
    <property type="entry name" value="Enhancer_polycomb"/>
</dbReference>